<accession>A0A0S4L4Y8</accession>
<keyword evidence="13 19" id="KW-1133">Transmembrane helix</keyword>
<dbReference type="AlphaFoldDB" id="A0A0S4L4Y8"/>
<feature type="transmembrane region" description="Helical" evidence="19">
    <location>
        <begin position="226"/>
        <end position="245"/>
    </location>
</feature>
<name>A0A0S4L4Y8_9BACT</name>
<evidence type="ECO:0000256" key="6">
    <source>
        <dbReference type="ARBA" id="ARBA00012487"/>
    </source>
</evidence>
<comment type="pathway">
    <text evidence="3 18">Phospholipid metabolism; CDP-diacylglycerol biosynthesis; CDP-diacylglycerol from sn-glycerol 3-phosphate: step 3/3.</text>
</comment>
<keyword evidence="14" id="KW-0443">Lipid metabolism</keyword>
<dbReference type="GO" id="GO:0016024">
    <property type="term" value="P:CDP-diacylglycerol biosynthetic process"/>
    <property type="evidence" value="ECO:0007669"/>
    <property type="project" value="UniProtKB-UniPathway"/>
</dbReference>
<dbReference type="Pfam" id="PF01148">
    <property type="entry name" value="CTP_transf_1"/>
    <property type="match status" value="1"/>
</dbReference>
<feature type="transmembrane region" description="Helical" evidence="19">
    <location>
        <begin position="160"/>
        <end position="179"/>
    </location>
</feature>
<evidence type="ECO:0000313" key="21">
    <source>
        <dbReference type="Proteomes" id="UP000198736"/>
    </source>
</evidence>
<dbReference type="UniPathway" id="UPA00557">
    <property type="reaction ID" value="UER00614"/>
</dbReference>
<evidence type="ECO:0000256" key="10">
    <source>
        <dbReference type="ARBA" id="ARBA00022679"/>
    </source>
</evidence>
<feature type="transmembrane region" description="Helical" evidence="19">
    <location>
        <begin position="132"/>
        <end position="154"/>
    </location>
</feature>
<dbReference type="EMBL" id="CZPZ01000001">
    <property type="protein sequence ID" value="CUS31849.1"/>
    <property type="molecule type" value="Genomic_DNA"/>
</dbReference>
<organism evidence="20 21">
    <name type="scientific">Candidatus Nitrospira nitrificans</name>
    <dbReference type="NCBI Taxonomy" id="1742973"/>
    <lineage>
        <taxon>Bacteria</taxon>
        <taxon>Pseudomonadati</taxon>
        <taxon>Nitrospirota</taxon>
        <taxon>Nitrospiria</taxon>
        <taxon>Nitrospirales</taxon>
        <taxon>Nitrospiraceae</taxon>
        <taxon>Nitrospira</taxon>
    </lineage>
</organism>
<evidence type="ECO:0000256" key="5">
    <source>
        <dbReference type="ARBA" id="ARBA00010185"/>
    </source>
</evidence>
<keyword evidence="17" id="KW-1208">Phospholipid metabolism</keyword>
<dbReference type="RefSeq" id="WP_175304326.1">
    <property type="nucleotide sequence ID" value="NZ_CZPZ01000001.1"/>
</dbReference>
<keyword evidence="10 18" id="KW-0808">Transferase</keyword>
<evidence type="ECO:0000256" key="18">
    <source>
        <dbReference type="RuleBase" id="RU003938"/>
    </source>
</evidence>
<proteinExistence type="inferred from homology"/>
<dbReference type="PROSITE" id="PS01315">
    <property type="entry name" value="CDS"/>
    <property type="match status" value="1"/>
</dbReference>
<evidence type="ECO:0000256" key="17">
    <source>
        <dbReference type="ARBA" id="ARBA00023264"/>
    </source>
</evidence>
<evidence type="ECO:0000256" key="12">
    <source>
        <dbReference type="ARBA" id="ARBA00022695"/>
    </source>
</evidence>
<dbReference type="InterPro" id="IPR000374">
    <property type="entry name" value="PC_trans"/>
</dbReference>
<evidence type="ECO:0000256" key="7">
    <source>
        <dbReference type="ARBA" id="ARBA00019373"/>
    </source>
</evidence>
<dbReference type="PANTHER" id="PTHR46382">
    <property type="entry name" value="PHOSPHATIDATE CYTIDYLYLTRANSFERASE"/>
    <property type="match status" value="1"/>
</dbReference>
<evidence type="ECO:0000256" key="16">
    <source>
        <dbReference type="ARBA" id="ARBA00023209"/>
    </source>
</evidence>
<evidence type="ECO:0000256" key="4">
    <source>
        <dbReference type="ARBA" id="ARBA00005189"/>
    </source>
</evidence>
<evidence type="ECO:0000256" key="15">
    <source>
        <dbReference type="ARBA" id="ARBA00023136"/>
    </source>
</evidence>
<feature type="transmembrane region" description="Helical" evidence="19">
    <location>
        <begin position="106"/>
        <end position="125"/>
    </location>
</feature>
<feature type="transmembrane region" description="Helical" evidence="19">
    <location>
        <begin position="200"/>
        <end position="220"/>
    </location>
</feature>
<dbReference type="EC" id="2.7.7.41" evidence="6 18"/>
<keyword evidence="15 19" id="KW-0472">Membrane</keyword>
<comment type="catalytic activity">
    <reaction evidence="1 18">
        <text>a 1,2-diacyl-sn-glycero-3-phosphate + CTP + H(+) = a CDP-1,2-diacyl-sn-glycerol + diphosphate</text>
        <dbReference type="Rhea" id="RHEA:16229"/>
        <dbReference type="ChEBI" id="CHEBI:15378"/>
        <dbReference type="ChEBI" id="CHEBI:33019"/>
        <dbReference type="ChEBI" id="CHEBI:37563"/>
        <dbReference type="ChEBI" id="CHEBI:58332"/>
        <dbReference type="ChEBI" id="CHEBI:58608"/>
        <dbReference type="EC" id="2.7.7.41"/>
    </reaction>
</comment>
<evidence type="ECO:0000256" key="8">
    <source>
        <dbReference type="ARBA" id="ARBA00022475"/>
    </source>
</evidence>
<evidence type="ECO:0000256" key="3">
    <source>
        <dbReference type="ARBA" id="ARBA00005119"/>
    </source>
</evidence>
<keyword evidence="16" id="KW-0594">Phospholipid biosynthesis</keyword>
<evidence type="ECO:0000256" key="9">
    <source>
        <dbReference type="ARBA" id="ARBA00022516"/>
    </source>
</evidence>
<dbReference type="STRING" id="1742973.COMA2_10328"/>
<evidence type="ECO:0000256" key="13">
    <source>
        <dbReference type="ARBA" id="ARBA00022989"/>
    </source>
</evidence>
<reference evidence="21" key="1">
    <citation type="submission" date="2015-10" db="EMBL/GenBank/DDBJ databases">
        <authorList>
            <person name="Luecker S."/>
            <person name="Luecker S."/>
        </authorList>
    </citation>
    <scope>NUCLEOTIDE SEQUENCE [LARGE SCALE GENOMIC DNA]</scope>
</reference>
<keyword evidence="11 18" id="KW-0812">Transmembrane</keyword>
<evidence type="ECO:0000256" key="19">
    <source>
        <dbReference type="SAM" id="Phobius"/>
    </source>
</evidence>
<comment type="pathway">
    <text evidence="4">Lipid metabolism.</text>
</comment>
<dbReference type="PANTHER" id="PTHR46382:SF1">
    <property type="entry name" value="PHOSPHATIDATE CYTIDYLYLTRANSFERASE"/>
    <property type="match status" value="1"/>
</dbReference>
<keyword evidence="9" id="KW-0444">Lipid biosynthesis</keyword>
<evidence type="ECO:0000313" key="20">
    <source>
        <dbReference type="EMBL" id="CUS31849.1"/>
    </source>
</evidence>
<keyword evidence="21" id="KW-1185">Reference proteome</keyword>
<dbReference type="Proteomes" id="UP000198736">
    <property type="component" value="Unassembled WGS sequence"/>
</dbReference>
<evidence type="ECO:0000256" key="2">
    <source>
        <dbReference type="ARBA" id="ARBA00004651"/>
    </source>
</evidence>
<evidence type="ECO:0000256" key="11">
    <source>
        <dbReference type="ARBA" id="ARBA00022692"/>
    </source>
</evidence>
<protein>
    <recommendedName>
        <fullName evidence="7 18">Phosphatidate cytidylyltransferase</fullName>
        <ecNumber evidence="6 18">2.7.7.41</ecNumber>
    </recommendedName>
</protein>
<keyword evidence="12 18" id="KW-0548">Nucleotidyltransferase</keyword>
<evidence type="ECO:0000256" key="1">
    <source>
        <dbReference type="ARBA" id="ARBA00001698"/>
    </source>
</evidence>
<dbReference type="GO" id="GO:0005886">
    <property type="term" value="C:plasma membrane"/>
    <property type="evidence" value="ECO:0007669"/>
    <property type="project" value="UniProtKB-SubCell"/>
</dbReference>
<comment type="similarity">
    <text evidence="5 18">Belongs to the CDS family.</text>
</comment>
<evidence type="ECO:0000256" key="14">
    <source>
        <dbReference type="ARBA" id="ARBA00023098"/>
    </source>
</evidence>
<sequence length="296" mass="31584">MGHPLATDATTHRSISVTIPPARTRQFDLRRLYTAAALIPAVYVIIVHLAPWALTLLLIAVGSLALLELYRLSFQTRLNRVLVGVGSAIFVLTLARSHVSLTLPELLLGGALVIAVTASFVATSAKHRRNDALITMFGVLYVGVTLSTIVSTRALPAGEFLVLFLAVVTWASDTGAYYAGTLWGKHPLLPSISPKKTVEGVLGGLALAVAAALVAQWWFASQLSPLDALILGALLTGTGLIGDLFESMIKRRTGVKDSGGILPGHGGMLDRLDSLLFTAPTFYYYVVYVRDLAPPL</sequence>
<comment type="subcellular location">
    <subcellularLocation>
        <location evidence="2">Cell membrane</location>
        <topology evidence="2">Multi-pass membrane protein</topology>
    </subcellularLocation>
</comment>
<dbReference type="GO" id="GO:0004605">
    <property type="term" value="F:phosphatidate cytidylyltransferase activity"/>
    <property type="evidence" value="ECO:0007669"/>
    <property type="project" value="UniProtKB-EC"/>
</dbReference>
<feature type="transmembrane region" description="Helical" evidence="19">
    <location>
        <begin position="81"/>
        <end position="100"/>
    </location>
</feature>
<gene>
    <name evidence="20" type="primary">cdsA</name>
    <name evidence="20" type="ORF">COMA2_10328</name>
</gene>
<keyword evidence="8" id="KW-1003">Cell membrane</keyword>